<feature type="transmembrane region" description="Helical" evidence="7">
    <location>
        <begin position="82"/>
        <end position="104"/>
    </location>
</feature>
<keyword evidence="4" id="KW-0249">Electron transport</keyword>
<keyword evidence="7" id="KW-1133">Transmembrane helix</keyword>
<evidence type="ECO:0000256" key="7">
    <source>
        <dbReference type="SAM" id="Phobius"/>
    </source>
</evidence>
<evidence type="ECO:0000259" key="8">
    <source>
        <dbReference type="PROSITE" id="PS51007"/>
    </source>
</evidence>
<keyword evidence="7" id="KW-0472">Membrane</keyword>
<dbReference type="InterPro" id="IPR002323">
    <property type="entry name" value="Cyt_CIE"/>
</dbReference>
<dbReference type="Proteomes" id="UP000245212">
    <property type="component" value="Unassembled WGS sequence"/>
</dbReference>
<feature type="domain" description="Cytochrome c" evidence="8">
    <location>
        <begin position="137"/>
        <end position="217"/>
    </location>
</feature>
<evidence type="ECO:0000313" key="10">
    <source>
        <dbReference type="Proteomes" id="UP000245212"/>
    </source>
</evidence>
<keyword evidence="2 6" id="KW-0349">Heme</keyword>
<proteinExistence type="predicted"/>
<dbReference type="PANTHER" id="PTHR40942:SF4">
    <property type="entry name" value="CYTOCHROME C5"/>
    <property type="match status" value="1"/>
</dbReference>
<evidence type="ECO:0000256" key="2">
    <source>
        <dbReference type="ARBA" id="ARBA00022617"/>
    </source>
</evidence>
<name>A0A2V1K2W5_9BURK</name>
<dbReference type="SUPFAM" id="SSF46626">
    <property type="entry name" value="Cytochrome c"/>
    <property type="match status" value="1"/>
</dbReference>
<dbReference type="EMBL" id="QETA01000002">
    <property type="protein sequence ID" value="PWF23905.1"/>
    <property type="molecule type" value="Genomic_DNA"/>
</dbReference>
<sequence>MRRPQASIMQSASMPQPVRFRQAQAGCATDCSTRPFNPTHNKVIMADHADAVRHVPDNQGFHMSTTPDQTEDGGFIKTPKQLFTVVALLIVGVVAVFLAINIIVPPASSGDAHNPEAVESRIAPVARLVLVPTESERVLKTGEEVYKSTCSSCHAAGVSGAPIFGNVDAWQPFIATGFEEMLNVALHGKNAMPAKGGNPTLSDYEVARAVVYIANNSGASFEEPAAPEAAAD</sequence>
<evidence type="ECO:0000256" key="6">
    <source>
        <dbReference type="PROSITE-ProRule" id="PRU00433"/>
    </source>
</evidence>
<gene>
    <name evidence="9" type="ORF">DD235_06115</name>
</gene>
<evidence type="ECO:0000256" key="4">
    <source>
        <dbReference type="ARBA" id="ARBA00022982"/>
    </source>
</evidence>
<dbReference type="GO" id="GO:0005506">
    <property type="term" value="F:iron ion binding"/>
    <property type="evidence" value="ECO:0007669"/>
    <property type="project" value="InterPro"/>
</dbReference>
<dbReference type="GO" id="GO:0009055">
    <property type="term" value="F:electron transfer activity"/>
    <property type="evidence" value="ECO:0007669"/>
    <property type="project" value="InterPro"/>
</dbReference>
<comment type="caution">
    <text evidence="9">The sequence shown here is derived from an EMBL/GenBank/DDBJ whole genome shotgun (WGS) entry which is preliminary data.</text>
</comment>
<evidence type="ECO:0000256" key="5">
    <source>
        <dbReference type="ARBA" id="ARBA00023004"/>
    </source>
</evidence>
<dbReference type="PRINTS" id="PR00607">
    <property type="entry name" value="CYTCHROMECIE"/>
</dbReference>
<dbReference type="PROSITE" id="PS51007">
    <property type="entry name" value="CYTC"/>
    <property type="match status" value="1"/>
</dbReference>
<dbReference type="Gene3D" id="1.10.760.10">
    <property type="entry name" value="Cytochrome c-like domain"/>
    <property type="match status" value="1"/>
</dbReference>
<evidence type="ECO:0000256" key="1">
    <source>
        <dbReference type="ARBA" id="ARBA00022448"/>
    </source>
</evidence>
<dbReference type="InterPro" id="IPR036909">
    <property type="entry name" value="Cyt_c-like_dom_sf"/>
</dbReference>
<organism evidence="9 10">
    <name type="scientific">Corticimicrobacter populi</name>
    <dbReference type="NCBI Taxonomy" id="2175229"/>
    <lineage>
        <taxon>Bacteria</taxon>
        <taxon>Pseudomonadati</taxon>
        <taxon>Pseudomonadota</taxon>
        <taxon>Betaproteobacteria</taxon>
        <taxon>Burkholderiales</taxon>
        <taxon>Alcaligenaceae</taxon>
        <taxon>Corticimicrobacter</taxon>
    </lineage>
</organism>
<protein>
    <recommendedName>
        <fullName evidence="8">Cytochrome c domain-containing protein</fullName>
    </recommendedName>
</protein>
<dbReference type="AlphaFoldDB" id="A0A2V1K2W5"/>
<accession>A0A2V1K2W5</accession>
<keyword evidence="3 6" id="KW-0479">Metal-binding</keyword>
<keyword evidence="1" id="KW-0813">Transport</keyword>
<dbReference type="PANTHER" id="PTHR40942">
    <property type="match status" value="1"/>
</dbReference>
<dbReference type="Pfam" id="PF13442">
    <property type="entry name" value="Cytochrome_CBB3"/>
    <property type="match status" value="1"/>
</dbReference>
<keyword evidence="10" id="KW-1185">Reference proteome</keyword>
<dbReference type="GO" id="GO:0020037">
    <property type="term" value="F:heme binding"/>
    <property type="evidence" value="ECO:0007669"/>
    <property type="project" value="InterPro"/>
</dbReference>
<dbReference type="InterPro" id="IPR009056">
    <property type="entry name" value="Cyt_c-like_dom"/>
</dbReference>
<reference evidence="10" key="1">
    <citation type="submission" date="2018-05" db="EMBL/GenBank/DDBJ databases">
        <authorList>
            <person name="Li Y."/>
        </authorList>
    </citation>
    <scope>NUCLEOTIDE SEQUENCE [LARGE SCALE GENOMIC DNA]</scope>
    <source>
        <strain evidence="10">3d-2-2</strain>
    </source>
</reference>
<keyword evidence="5 6" id="KW-0408">Iron</keyword>
<evidence type="ECO:0000313" key="9">
    <source>
        <dbReference type="EMBL" id="PWF23905.1"/>
    </source>
</evidence>
<keyword evidence="7" id="KW-0812">Transmembrane</keyword>
<evidence type="ECO:0000256" key="3">
    <source>
        <dbReference type="ARBA" id="ARBA00022723"/>
    </source>
</evidence>